<reference evidence="2 3" key="1">
    <citation type="submission" date="2020-02" db="EMBL/GenBank/DDBJ databases">
        <title>Draft genome sequence of Haematococcus lacustris strain NIES-144.</title>
        <authorList>
            <person name="Morimoto D."/>
            <person name="Nakagawa S."/>
            <person name="Yoshida T."/>
            <person name="Sawayama S."/>
        </authorList>
    </citation>
    <scope>NUCLEOTIDE SEQUENCE [LARGE SCALE GENOMIC DNA]</scope>
    <source>
        <strain evidence="2 3">NIES-144</strain>
    </source>
</reference>
<evidence type="ECO:0000313" key="3">
    <source>
        <dbReference type="Proteomes" id="UP000485058"/>
    </source>
</evidence>
<protein>
    <submittedName>
        <fullName evidence="2">Uncharacterized protein</fullName>
    </submittedName>
</protein>
<gene>
    <name evidence="2" type="ORF">HaLaN_26938</name>
</gene>
<organism evidence="2 3">
    <name type="scientific">Haematococcus lacustris</name>
    <name type="common">Green alga</name>
    <name type="synonym">Haematococcus pluvialis</name>
    <dbReference type="NCBI Taxonomy" id="44745"/>
    <lineage>
        <taxon>Eukaryota</taxon>
        <taxon>Viridiplantae</taxon>
        <taxon>Chlorophyta</taxon>
        <taxon>core chlorophytes</taxon>
        <taxon>Chlorophyceae</taxon>
        <taxon>CS clade</taxon>
        <taxon>Chlamydomonadales</taxon>
        <taxon>Haematococcaceae</taxon>
        <taxon>Haematococcus</taxon>
    </lineage>
</organism>
<comment type="caution">
    <text evidence="2">The sequence shown here is derived from an EMBL/GenBank/DDBJ whole genome shotgun (WGS) entry which is preliminary data.</text>
</comment>
<keyword evidence="3" id="KW-1185">Reference proteome</keyword>
<proteinExistence type="predicted"/>
<evidence type="ECO:0000256" key="1">
    <source>
        <dbReference type="SAM" id="MobiDB-lite"/>
    </source>
</evidence>
<feature type="region of interest" description="Disordered" evidence="1">
    <location>
        <begin position="1"/>
        <end position="30"/>
    </location>
</feature>
<dbReference type="EMBL" id="BLLF01003882">
    <property type="protein sequence ID" value="GFH28447.1"/>
    <property type="molecule type" value="Genomic_DNA"/>
</dbReference>
<dbReference type="Proteomes" id="UP000485058">
    <property type="component" value="Unassembled WGS sequence"/>
</dbReference>
<name>A0A6A0A8G4_HAELA</name>
<accession>A0A6A0A8G4</accession>
<sequence>MQISTADFTAADISQQHRQQSGSGGTNTAEGPVAAAWAVEGAVATRLELPLKPGVRLHEARPRQQQEGGPGADGVGASLASPLLQRFHDLRPALLLFLQRLQRIVVTYASAAAPHSEWRVTGYPALEGTTTAGSGHCLEARLQGGGGGLSLTMTRRQLSEHVVELRISRGQAGSAVPPLLAEPGSLAVQSSELWLLVR</sequence>
<dbReference type="AlphaFoldDB" id="A0A6A0A8G4"/>
<evidence type="ECO:0000313" key="2">
    <source>
        <dbReference type="EMBL" id="GFH28447.1"/>
    </source>
</evidence>